<dbReference type="Gene3D" id="3.30.43.10">
    <property type="entry name" value="Uridine Diphospho-n-acetylenolpyruvylglucosamine Reductase, domain 2"/>
    <property type="match status" value="1"/>
</dbReference>
<accession>A0A7C1AY63</accession>
<dbReference type="InterPro" id="IPR016169">
    <property type="entry name" value="FAD-bd_PCMH_sub2"/>
</dbReference>
<dbReference type="Pfam" id="PF02873">
    <property type="entry name" value="MurB_C"/>
    <property type="match status" value="1"/>
</dbReference>
<evidence type="ECO:0000256" key="3">
    <source>
        <dbReference type="ARBA" id="ARBA00004496"/>
    </source>
</evidence>
<evidence type="ECO:0000256" key="15">
    <source>
        <dbReference type="ARBA" id="ARBA00048914"/>
    </source>
</evidence>
<dbReference type="HAMAP" id="MF_00037">
    <property type="entry name" value="MurB"/>
    <property type="match status" value="1"/>
</dbReference>
<keyword evidence="14" id="KW-0961">Cell wall biogenesis/degradation</keyword>
<comment type="catalytic activity">
    <reaction evidence="15">
        <text>UDP-N-acetyl-alpha-D-muramate + NADP(+) = UDP-N-acetyl-3-O-(1-carboxyvinyl)-alpha-D-glucosamine + NADPH + H(+)</text>
        <dbReference type="Rhea" id="RHEA:12248"/>
        <dbReference type="ChEBI" id="CHEBI:15378"/>
        <dbReference type="ChEBI" id="CHEBI:57783"/>
        <dbReference type="ChEBI" id="CHEBI:58349"/>
        <dbReference type="ChEBI" id="CHEBI:68483"/>
        <dbReference type="ChEBI" id="CHEBI:70757"/>
        <dbReference type="EC" id="1.3.1.98"/>
    </reaction>
</comment>
<keyword evidence="8" id="KW-0274">FAD</keyword>
<keyword evidence="7" id="KW-0285">Flavoprotein</keyword>
<dbReference type="PANTHER" id="PTHR21071">
    <property type="entry name" value="UDP-N-ACETYLENOLPYRUVOYLGLUCOSAMINE REDUCTASE"/>
    <property type="match status" value="1"/>
</dbReference>
<dbReference type="InterPro" id="IPR016166">
    <property type="entry name" value="FAD-bd_PCMH"/>
</dbReference>
<evidence type="ECO:0000256" key="11">
    <source>
        <dbReference type="ARBA" id="ARBA00022984"/>
    </source>
</evidence>
<comment type="caution">
    <text evidence="18">The sequence shown here is derived from an EMBL/GenBank/DDBJ whole genome shotgun (WGS) entry which is preliminary data.</text>
</comment>
<evidence type="ECO:0000256" key="1">
    <source>
        <dbReference type="ARBA" id="ARBA00001974"/>
    </source>
</evidence>
<reference evidence="18" key="1">
    <citation type="journal article" date="2020" name="mSystems">
        <title>Genome- and Community-Level Interaction Insights into Carbon Utilization and Element Cycling Functions of Hydrothermarchaeota in Hydrothermal Sediment.</title>
        <authorList>
            <person name="Zhou Z."/>
            <person name="Liu Y."/>
            <person name="Xu W."/>
            <person name="Pan J."/>
            <person name="Luo Z.H."/>
            <person name="Li M."/>
        </authorList>
    </citation>
    <scope>NUCLEOTIDE SEQUENCE [LARGE SCALE GENOMIC DNA]</scope>
    <source>
        <strain evidence="18">HyVt-19</strain>
    </source>
</reference>
<dbReference type="UniPathway" id="UPA00219"/>
<dbReference type="GO" id="GO:0005829">
    <property type="term" value="C:cytosol"/>
    <property type="evidence" value="ECO:0007669"/>
    <property type="project" value="TreeGrafter"/>
</dbReference>
<dbReference type="InterPro" id="IPR011601">
    <property type="entry name" value="MurB_C"/>
</dbReference>
<evidence type="ECO:0000256" key="10">
    <source>
        <dbReference type="ARBA" id="ARBA00022960"/>
    </source>
</evidence>
<dbReference type="Gene3D" id="3.30.465.10">
    <property type="match status" value="1"/>
</dbReference>
<dbReference type="InterPro" id="IPR036318">
    <property type="entry name" value="FAD-bd_PCMH-like_sf"/>
</dbReference>
<organism evidence="18">
    <name type="scientific">Thermodesulforhabdus norvegica</name>
    <dbReference type="NCBI Taxonomy" id="39841"/>
    <lineage>
        <taxon>Bacteria</taxon>
        <taxon>Pseudomonadati</taxon>
        <taxon>Thermodesulfobacteriota</taxon>
        <taxon>Syntrophobacteria</taxon>
        <taxon>Syntrophobacterales</taxon>
        <taxon>Thermodesulforhabdaceae</taxon>
        <taxon>Thermodesulforhabdus</taxon>
    </lineage>
</organism>
<evidence type="ECO:0000256" key="6">
    <source>
        <dbReference type="ARBA" id="ARBA00022618"/>
    </source>
</evidence>
<evidence type="ECO:0000256" key="7">
    <source>
        <dbReference type="ARBA" id="ARBA00022630"/>
    </source>
</evidence>
<keyword evidence="13" id="KW-0131">Cell cycle</keyword>
<feature type="non-terminal residue" evidence="18">
    <location>
        <position position="1"/>
    </location>
</feature>
<evidence type="ECO:0000256" key="14">
    <source>
        <dbReference type="ARBA" id="ARBA00023316"/>
    </source>
</evidence>
<keyword evidence="9" id="KW-0521">NADP</keyword>
<comment type="pathway">
    <text evidence="4">Cell wall biogenesis; peptidoglycan biosynthesis.</text>
</comment>
<protein>
    <recommendedName>
        <fullName evidence="16">UDP-N-acetylmuramate dehydrogenase</fullName>
        <ecNumber evidence="16">1.3.1.98</ecNumber>
    </recommendedName>
</protein>
<evidence type="ECO:0000256" key="2">
    <source>
        <dbReference type="ARBA" id="ARBA00003921"/>
    </source>
</evidence>
<comment type="subcellular location">
    <subcellularLocation>
        <location evidence="3">Cytoplasm</location>
    </subcellularLocation>
</comment>
<feature type="domain" description="FAD-binding PCMH-type" evidence="17">
    <location>
        <begin position="19"/>
        <end position="189"/>
    </location>
</feature>
<keyword evidence="10" id="KW-0133">Cell shape</keyword>
<dbReference type="GO" id="GO:0008762">
    <property type="term" value="F:UDP-N-acetylmuramate dehydrogenase activity"/>
    <property type="evidence" value="ECO:0007669"/>
    <property type="project" value="UniProtKB-UniRule"/>
</dbReference>
<evidence type="ECO:0000256" key="13">
    <source>
        <dbReference type="ARBA" id="ARBA00023306"/>
    </source>
</evidence>
<dbReference type="EMBL" id="DQZW01000166">
    <property type="protein sequence ID" value="HDL89956.1"/>
    <property type="molecule type" value="Genomic_DNA"/>
</dbReference>
<gene>
    <name evidence="18" type="primary">murB</name>
    <name evidence="18" type="ORF">ENG14_03535</name>
</gene>
<dbReference type="GO" id="GO:0071555">
    <property type="term" value="P:cell wall organization"/>
    <property type="evidence" value="ECO:0007669"/>
    <property type="project" value="UniProtKB-KW"/>
</dbReference>
<dbReference type="SUPFAM" id="SSF56194">
    <property type="entry name" value="Uridine diphospho-N-Acetylenolpyruvylglucosamine reductase, MurB, C-terminal domain"/>
    <property type="match status" value="1"/>
</dbReference>
<dbReference type="GO" id="GO:0009252">
    <property type="term" value="P:peptidoglycan biosynthetic process"/>
    <property type="evidence" value="ECO:0007669"/>
    <property type="project" value="UniProtKB-UniRule"/>
</dbReference>
<evidence type="ECO:0000313" key="18">
    <source>
        <dbReference type="EMBL" id="HDL89956.1"/>
    </source>
</evidence>
<keyword evidence="6" id="KW-0132">Cell division</keyword>
<keyword evidence="11" id="KW-0573">Peptidoglycan synthesis</keyword>
<dbReference type="NCBIfam" id="NF010480">
    <property type="entry name" value="PRK13905.1"/>
    <property type="match status" value="1"/>
</dbReference>
<dbReference type="Pfam" id="PF01565">
    <property type="entry name" value="FAD_binding_4"/>
    <property type="match status" value="1"/>
</dbReference>
<dbReference type="AlphaFoldDB" id="A0A7C1AY63"/>
<evidence type="ECO:0000256" key="16">
    <source>
        <dbReference type="NCBIfam" id="TIGR00179"/>
    </source>
</evidence>
<comment type="cofactor">
    <cofactor evidence="1">
        <name>FAD</name>
        <dbReference type="ChEBI" id="CHEBI:57692"/>
    </cofactor>
</comment>
<evidence type="ECO:0000256" key="9">
    <source>
        <dbReference type="ARBA" id="ARBA00022857"/>
    </source>
</evidence>
<dbReference type="GO" id="GO:0071949">
    <property type="term" value="F:FAD binding"/>
    <property type="evidence" value="ECO:0007669"/>
    <property type="project" value="InterPro"/>
</dbReference>
<keyword evidence="5" id="KW-0963">Cytoplasm</keyword>
<evidence type="ECO:0000259" key="17">
    <source>
        <dbReference type="PROSITE" id="PS51387"/>
    </source>
</evidence>
<dbReference type="EC" id="1.3.1.98" evidence="16"/>
<dbReference type="SUPFAM" id="SSF56176">
    <property type="entry name" value="FAD-binding/transporter-associated domain-like"/>
    <property type="match status" value="1"/>
</dbReference>
<proteinExistence type="inferred from homology"/>
<dbReference type="InterPro" id="IPR016167">
    <property type="entry name" value="FAD-bd_PCMH_sub1"/>
</dbReference>
<comment type="function">
    <text evidence="2">Cell wall formation.</text>
</comment>
<dbReference type="GO" id="GO:0051301">
    <property type="term" value="P:cell division"/>
    <property type="evidence" value="ECO:0007669"/>
    <property type="project" value="UniProtKB-KW"/>
</dbReference>
<evidence type="ECO:0000256" key="8">
    <source>
        <dbReference type="ARBA" id="ARBA00022827"/>
    </source>
</evidence>
<dbReference type="Gene3D" id="3.90.78.10">
    <property type="entry name" value="UDP-N-acetylenolpyruvoylglucosamine reductase, C-terminal domain"/>
    <property type="match status" value="1"/>
</dbReference>
<dbReference type="InterPro" id="IPR036635">
    <property type="entry name" value="MurB_C_sf"/>
</dbReference>
<evidence type="ECO:0000256" key="5">
    <source>
        <dbReference type="ARBA" id="ARBA00022490"/>
    </source>
</evidence>
<keyword evidence="12 18" id="KW-0560">Oxidoreductase</keyword>
<dbReference type="GO" id="GO:0008360">
    <property type="term" value="P:regulation of cell shape"/>
    <property type="evidence" value="ECO:0007669"/>
    <property type="project" value="UniProtKB-KW"/>
</dbReference>
<evidence type="ECO:0000256" key="12">
    <source>
        <dbReference type="ARBA" id="ARBA00023002"/>
    </source>
</evidence>
<dbReference type="PROSITE" id="PS51387">
    <property type="entry name" value="FAD_PCMH"/>
    <property type="match status" value="1"/>
</dbReference>
<dbReference type="PANTHER" id="PTHR21071:SF4">
    <property type="entry name" value="UDP-N-ACETYLENOLPYRUVOYLGLUCOSAMINE REDUCTASE"/>
    <property type="match status" value="1"/>
</dbReference>
<sequence>VRFSVTVGASLAQMTTFRIGGVAGLFVEPLDQKSLESFIQFLREIGSPWRLLGGGSNLLVANRFFPEPIISLRRCASFIEVMSETDDVVVIRVGGGVKTRTLLNYCVRRGLSGCEFLAGIPATLGGAVFMNAGTSDGTMQDIVDSVTVIDRDKGMLKLRQGADFHPLYRSSGIANGSVVYDARLKLRKNSPEKIRGKICSIMKRRLATQPIGMPSAGCVFKNPSSDLPAGLLIDHCGLKGFRIGGAEISRKHANWIINTGGASYNDVVTLMALIKDRVYEQFTVKLEEEVQCWD</sequence>
<name>A0A7C1AY63_9BACT</name>
<dbReference type="InterPro" id="IPR003170">
    <property type="entry name" value="MurB"/>
</dbReference>
<dbReference type="NCBIfam" id="TIGR00179">
    <property type="entry name" value="murB"/>
    <property type="match status" value="1"/>
</dbReference>
<dbReference type="Proteomes" id="UP000886355">
    <property type="component" value="Unassembled WGS sequence"/>
</dbReference>
<dbReference type="InterPro" id="IPR006094">
    <property type="entry name" value="Oxid_FAD_bind_N"/>
</dbReference>
<evidence type="ECO:0000256" key="4">
    <source>
        <dbReference type="ARBA" id="ARBA00004752"/>
    </source>
</evidence>